<comment type="caution">
    <text evidence="1">The sequence shown here is derived from an EMBL/GenBank/DDBJ whole genome shotgun (WGS) entry which is preliminary data.</text>
</comment>
<evidence type="ECO:0000313" key="1">
    <source>
        <dbReference type="EMBL" id="KAG9389955.1"/>
    </source>
</evidence>
<accession>A0A8J6ARZ0</accession>
<proteinExistence type="predicted"/>
<dbReference type="AlphaFoldDB" id="A0A8J6ARZ0"/>
<dbReference type="EMBL" id="JAHDYR010000067">
    <property type="protein sequence ID" value="KAG9389955.1"/>
    <property type="molecule type" value="Genomic_DNA"/>
</dbReference>
<evidence type="ECO:0000313" key="2">
    <source>
        <dbReference type="Proteomes" id="UP000717585"/>
    </source>
</evidence>
<sequence>MPTAVKIWEGLTSRPIGNFSFAHLPVARHTCLFCRYSFNIDQQLHAEEDAGIISASPPILLPGNIAVTVRVNHMKTSAAATSKFITSAEIEENTCHIIFPCFHKTTGRPPFLRDVPNWTRDVTLDDCESLADIWADDWDPVRLESEPIPNLTYATVSIQVNTVLSSEAKYLDGRILSPVTHDHTTILVTPENHMLVMVRDNKVDAWFEATAEVGRGANVDSPISLPADAPVPTGKLSIDVLRQARRGRPPAEDNRPSRVENESTCVEIIEERRLGHIELTSAMSHAFTSKRGLILASTRGVTIAWAYGQPTQIRASISVPSQTRSAEVVQTGRAARHAWADEIKAIPAREMPADLVKLDVHLPNVPSASSDLVIAQTDSYNMGLASLRSYIRQGWINQAQCGMLGLAGAVRGYEFSVAQPEDVAVEQPKRRRGRPRLTEEEKAWRKLLRGR</sequence>
<gene>
    <name evidence="1" type="ORF">J8273_8642</name>
</gene>
<protein>
    <submittedName>
        <fullName evidence="1">Uncharacterized protein</fullName>
    </submittedName>
</protein>
<organism evidence="1 2">
    <name type="scientific">Carpediemonas membranifera</name>
    <dbReference type="NCBI Taxonomy" id="201153"/>
    <lineage>
        <taxon>Eukaryota</taxon>
        <taxon>Metamonada</taxon>
        <taxon>Carpediemonas-like organisms</taxon>
        <taxon>Carpediemonas</taxon>
    </lineage>
</organism>
<dbReference type="Proteomes" id="UP000717585">
    <property type="component" value="Unassembled WGS sequence"/>
</dbReference>
<keyword evidence="2" id="KW-1185">Reference proteome</keyword>
<name>A0A8J6ARZ0_9EUKA</name>
<reference evidence="1" key="1">
    <citation type="submission" date="2021-05" db="EMBL/GenBank/DDBJ databases">
        <title>A free-living protist that lacks canonical eukaryotic 1 DNA replication and segregation systems.</title>
        <authorList>
            <person name="Salas-Leiva D.E."/>
            <person name="Tromer E.C."/>
            <person name="Curtis B.A."/>
            <person name="Jerlstrom-Hultqvist J."/>
            <person name="Kolisko M."/>
            <person name="Yi Z."/>
            <person name="Salas-Leiva J.S."/>
            <person name="Gallot-Lavallee L."/>
            <person name="Kops G.J.P.L."/>
            <person name="Archibald J.M."/>
            <person name="Simpson A.G.B."/>
            <person name="Roger A.J."/>
        </authorList>
    </citation>
    <scope>NUCLEOTIDE SEQUENCE</scope>
    <source>
        <strain evidence="1">BICM</strain>
    </source>
</reference>